<sequence length="165" mass="18176">MLAARPFAEVEQYFRDSGYTVAKADSSDGMSYEVDFADKSKNYLNGSMTLCNGLVASVNRGLEPDTYPLILNRLFTIFGQPKARIGTLYTKQGAMGYATLVWDVGSIEISLSDTPPNDAVAGMASHRDVRLGFDDMSQSCFYDIRRDPAIQAKMAPRSPMTFSMP</sequence>
<proteinExistence type="predicted"/>
<dbReference type="Proteomes" id="UP000280434">
    <property type="component" value="Unassembled WGS sequence"/>
</dbReference>
<protein>
    <submittedName>
        <fullName evidence="1">Uncharacterized protein</fullName>
    </submittedName>
</protein>
<evidence type="ECO:0000313" key="1">
    <source>
        <dbReference type="EMBL" id="RKP43397.1"/>
    </source>
</evidence>
<evidence type="ECO:0000313" key="2">
    <source>
        <dbReference type="Proteomes" id="UP000280434"/>
    </source>
</evidence>
<name>A0A494WXW9_9BURK</name>
<dbReference type="EMBL" id="RBZV01000022">
    <property type="protein sequence ID" value="RKP43397.1"/>
    <property type="molecule type" value="Genomic_DNA"/>
</dbReference>
<comment type="caution">
    <text evidence="1">The sequence shown here is derived from an EMBL/GenBank/DDBJ whole genome shotgun (WGS) entry which is preliminary data.</text>
</comment>
<organism evidence="1 2">
    <name type="scientific">Trinickia fusca</name>
    <dbReference type="NCBI Taxonomy" id="2419777"/>
    <lineage>
        <taxon>Bacteria</taxon>
        <taxon>Pseudomonadati</taxon>
        <taxon>Pseudomonadota</taxon>
        <taxon>Betaproteobacteria</taxon>
        <taxon>Burkholderiales</taxon>
        <taxon>Burkholderiaceae</taxon>
        <taxon>Trinickia</taxon>
    </lineage>
</organism>
<reference evidence="1 2" key="1">
    <citation type="submission" date="2018-10" db="EMBL/GenBank/DDBJ databases">
        <title>Paraburkholderia sp. 7MK8-2, isolated from soil.</title>
        <authorList>
            <person name="Gao Z.-H."/>
            <person name="Qiu L.-H."/>
        </authorList>
    </citation>
    <scope>NUCLEOTIDE SEQUENCE [LARGE SCALE GENOMIC DNA]</scope>
    <source>
        <strain evidence="1 2">7MK8-2</strain>
    </source>
</reference>
<gene>
    <name evidence="1" type="ORF">D7S89_26385</name>
</gene>
<dbReference type="AlphaFoldDB" id="A0A494WXW9"/>
<keyword evidence="2" id="KW-1185">Reference proteome</keyword>
<accession>A0A494WXW9</accession>